<dbReference type="EMBL" id="BLXT01002015">
    <property type="protein sequence ID" value="GFN90203.1"/>
    <property type="molecule type" value="Genomic_DNA"/>
</dbReference>
<dbReference type="CDD" id="cd01450">
    <property type="entry name" value="vWFA_subfamily_ECM"/>
    <property type="match status" value="1"/>
</dbReference>
<dbReference type="PRINTS" id="PR00453">
    <property type="entry name" value="VWFADOMAIN"/>
</dbReference>
<keyword evidence="2" id="KW-0176">Collagen</keyword>
<dbReference type="Proteomes" id="UP000735302">
    <property type="component" value="Unassembled WGS sequence"/>
</dbReference>
<organism evidence="2 3">
    <name type="scientific">Plakobranchus ocellatus</name>
    <dbReference type="NCBI Taxonomy" id="259542"/>
    <lineage>
        <taxon>Eukaryota</taxon>
        <taxon>Metazoa</taxon>
        <taxon>Spiralia</taxon>
        <taxon>Lophotrochozoa</taxon>
        <taxon>Mollusca</taxon>
        <taxon>Gastropoda</taxon>
        <taxon>Heterobranchia</taxon>
        <taxon>Euthyneura</taxon>
        <taxon>Panpulmonata</taxon>
        <taxon>Sacoglossa</taxon>
        <taxon>Placobranchoidea</taxon>
        <taxon>Plakobranchidae</taxon>
        <taxon>Plakobranchus</taxon>
    </lineage>
</organism>
<feature type="domain" description="VWFA" evidence="1">
    <location>
        <begin position="257"/>
        <end position="468"/>
    </location>
</feature>
<protein>
    <submittedName>
        <fullName evidence="2">Collagen alpha-1(Xiv) chain</fullName>
    </submittedName>
</protein>
<dbReference type="GO" id="GO:0005581">
    <property type="term" value="C:collagen trimer"/>
    <property type="evidence" value="ECO:0007669"/>
    <property type="project" value="UniProtKB-KW"/>
</dbReference>
<sequence>MYDSGRSRSYHPGRRPLAVSYKGGTVFQSRSLFQSFWVRHCQGKGASAVVRSVAVVKSSGYFGQLRFKKDTAAMRSVCLAVLAMTLTLVRGQADLTRVPGTMGADVVEATLLQIRESCVFPSDSLFLRRAAYVMTKDGTDPNTYRAGFDGGIWQVNQTDFAMTKSSPAVSMYWAPIKAAFNIDWAGVQWSDLRKPLYSGIAAMLTLLRVSGGSIPRLQERQAAFWQNNFFPEDSRAAYDFLTQTQNLDSSCASNSLDMAFIVDSSTSLAPEDFERAKQFASDVTGQFRVSPNDVRVAFVTYSSGYRADFDFQRYTSTPDVQRAIMAVKKVEGGTDTHLALKYAADNLFTTQVPLGKRFSTFGGGTAGSRVSAARVVIIITDGKSVDKIDAEVSFCLIRLWGQSLSATLGVPDLSNVGRIVLSTAEDTEEGVGNQVDTQELNNLASSPSCTHVQELQQYSELDSLKTEIKELSCKALVSLDTGIYTYPCGQRNNFQVNPAAVRSIVVRPTSGTVRVYGSHVNAQPNDALKDFVTVATTTKAAVIYVTDATRPLYLSIQSDYTKPGECVTDYQIDVVPFNALNKGRPAFL</sequence>
<name>A0AAV3Z8F7_9GAST</name>
<dbReference type="PANTHER" id="PTHR24020:SF87">
    <property type="entry name" value="COLLAGEN ALPHA-1(VI) CHAIN-LIKE"/>
    <property type="match status" value="1"/>
</dbReference>
<dbReference type="Pfam" id="PF00092">
    <property type="entry name" value="VWA"/>
    <property type="match status" value="1"/>
</dbReference>
<dbReference type="Gene3D" id="3.40.50.410">
    <property type="entry name" value="von Willebrand factor, type A domain"/>
    <property type="match status" value="1"/>
</dbReference>
<evidence type="ECO:0000313" key="3">
    <source>
        <dbReference type="Proteomes" id="UP000735302"/>
    </source>
</evidence>
<comment type="caution">
    <text evidence="2">The sequence shown here is derived from an EMBL/GenBank/DDBJ whole genome shotgun (WGS) entry which is preliminary data.</text>
</comment>
<evidence type="ECO:0000313" key="2">
    <source>
        <dbReference type="EMBL" id="GFN90203.1"/>
    </source>
</evidence>
<proteinExistence type="predicted"/>
<dbReference type="InterPro" id="IPR050525">
    <property type="entry name" value="ECM_Assembly_Org"/>
</dbReference>
<dbReference type="SMART" id="SM00327">
    <property type="entry name" value="VWA"/>
    <property type="match status" value="1"/>
</dbReference>
<accession>A0AAV3Z8F7</accession>
<evidence type="ECO:0000259" key="1">
    <source>
        <dbReference type="PROSITE" id="PS50234"/>
    </source>
</evidence>
<dbReference type="PROSITE" id="PS50234">
    <property type="entry name" value="VWFA"/>
    <property type="match status" value="1"/>
</dbReference>
<dbReference type="InterPro" id="IPR002035">
    <property type="entry name" value="VWF_A"/>
</dbReference>
<dbReference type="PANTHER" id="PTHR24020">
    <property type="entry name" value="COLLAGEN ALPHA"/>
    <property type="match status" value="1"/>
</dbReference>
<keyword evidence="3" id="KW-1185">Reference proteome</keyword>
<dbReference type="InterPro" id="IPR036465">
    <property type="entry name" value="vWFA_dom_sf"/>
</dbReference>
<dbReference type="AlphaFoldDB" id="A0AAV3Z8F7"/>
<dbReference type="SUPFAM" id="SSF53300">
    <property type="entry name" value="vWA-like"/>
    <property type="match status" value="1"/>
</dbReference>
<gene>
    <name evidence="2" type="ORF">PoB_001670900</name>
</gene>
<reference evidence="2 3" key="1">
    <citation type="journal article" date="2021" name="Elife">
        <title>Chloroplast acquisition without the gene transfer in kleptoplastic sea slugs, Plakobranchus ocellatus.</title>
        <authorList>
            <person name="Maeda T."/>
            <person name="Takahashi S."/>
            <person name="Yoshida T."/>
            <person name="Shimamura S."/>
            <person name="Takaki Y."/>
            <person name="Nagai Y."/>
            <person name="Toyoda A."/>
            <person name="Suzuki Y."/>
            <person name="Arimoto A."/>
            <person name="Ishii H."/>
            <person name="Satoh N."/>
            <person name="Nishiyama T."/>
            <person name="Hasebe M."/>
            <person name="Maruyama T."/>
            <person name="Minagawa J."/>
            <person name="Obokata J."/>
            <person name="Shigenobu S."/>
        </authorList>
    </citation>
    <scope>NUCLEOTIDE SEQUENCE [LARGE SCALE GENOMIC DNA]</scope>
</reference>